<feature type="transmembrane region" description="Helical" evidence="1">
    <location>
        <begin position="76"/>
        <end position="94"/>
    </location>
</feature>
<gene>
    <name evidence="2" type="ORF">GCM10009017_13050</name>
</gene>
<dbReference type="EMBL" id="BMOO01000003">
    <property type="protein sequence ID" value="GGM64399.1"/>
    <property type="molecule type" value="Genomic_DNA"/>
</dbReference>
<reference evidence="2" key="2">
    <citation type="submission" date="2020-09" db="EMBL/GenBank/DDBJ databases">
        <authorList>
            <person name="Sun Q."/>
            <person name="Ohkuma M."/>
        </authorList>
    </citation>
    <scope>NUCLEOTIDE SEQUENCE</scope>
    <source>
        <strain evidence="2">JCM 16108</strain>
    </source>
</reference>
<dbReference type="Proteomes" id="UP000614609">
    <property type="component" value="Unassembled WGS sequence"/>
</dbReference>
<name>A0A830FV01_9EURY</name>
<dbReference type="AlphaFoldDB" id="A0A830FV01"/>
<proteinExistence type="predicted"/>
<keyword evidence="1" id="KW-0472">Membrane</keyword>
<keyword evidence="1" id="KW-0812">Transmembrane</keyword>
<keyword evidence="1" id="KW-1133">Transmembrane helix</keyword>
<evidence type="ECO:0000313" key="3">
    <source>
        <dbReference type="Proteomes" id="UP000614609"/>
    </source>
</evidence>
<feature type="transmembrane region" description="Helical" evidence="1">
    <location>
        <begin position="106"/>
        <end position="127"/>
    </location>
</feature>
<accession>A0A830FV01</accession>
<keyword evidence="3" id="KW-1185">Reference proteome</keyword>
<organism evidence="2 3">
    <name type="scientific">Halarchaeum rubridurum</name>
    <dbReference type="NCBI Taxonomy" id="489911"/>
    <lineage>
        <taxon>Archaea</taxon>
        <taxon>Methanobacteriati</taxon>
        <taxon>Methanobacteriota</taxon>
        <taxon>Stenosarchaea group</taxon>
        <taxon>Halobacteria</taxon>
        <taxon>Halobacteriales</taxon>
        <taxon>Halobacteriaceae</taxon>
    </lineage>
</organism>
<reference evidence="2" key="1">
    <citation type="journal article" date="2014" name="Int. J. Syst. Evol. Microbiol.">
        <title>Complete genome sequence of Corynebacterium casei LMG S-19264T (=DSM 44701T), isolated from a smear-ripened cheese.</title>
        <authorList>
            <consortium name="US DOE Joint Genome Institute (JGI-PGF)"/>
            <person name="Walter F."/>
            <person name="Albersmeier A."/>
            <person name="Kalinowski J."/>
            <person name="Ruckert C."/>
        </authorList>
    </citation>
    <scope>NUCLEOTIDE SEQUENCE</scope>
    <source>
        <strain evidence="2">JCM 16108</strain>
    </source>
</reference>
<evidence type="ECO:0000313" key="2">
    <source>
        <dbReference type="EMBL" id="GGM64399.1"/>
    </source>
</evidence>
<evidence type="ECO:0000256" key="1">
    <source>
        <dbReference type="SAM" id="Phobius"/>
    </source>
</evidence>
<sequence length="143" mass="15694">MTVADVAPSSSYQPAHSARRTHAFESRGELFRLLTDRCILTMSTHHTWPADVREHNLRLARLLKAHFDMSLKTYKLLKAGALSVATVALATYAIQNGAAPGLTAWIAFFVLLVLNGVEVSELAAVWLELQDLSGDDTEDATDE</sequence>
<protein>
    <submittedName>
        <fullName evidence="2">Uncharacterized protein</fullName>
    </submittedName>
</protein>
<comment type="caution">
    <text evidence="2">The sequence shown here is derived from an EMBL/GenBank/DDBJ whole genome shotgun (WGS) entry which is preliminary data.</text>
</comment>